<dbReference type="SUPFAM" id="SSF69118">
    <property type="entry name" value="AhpD-like"/>
    <property type="match status" value="1"/>
</dbReference>
<dbReference type="Pfam" id="PF02627">
    <property type="entry name" value="CMD"/>
    <property type="match status" value="1"/>
</dbReference>
<dbReference type="Proteomes" id="UP000552757">
    <property type="component" value="Unassembled WGS sequence"/>
</dbReference>
<evidence type="ECO:0000259" key="1">
    <source>
        <dbReference type="Pfam" id="PF02627"/>
    </source>
</evidence>
<evidence type="ECO:0000313" key="2">
    <source>
        <dbReference type="EMBL" id="MBB3982327.1"/>
    </source>
</evidence>
<organism evidence="2 3">
    <name type="scientific">Sphingobium fontiphilum</name>
    <dbReference type="NCBI Taxonomy" id="944425"/>
    <lineage>
        <taxon>Bacteria</taxon>
        <taxon>Pseudomonadati</taxon>
        <taxon>Pseudomonadota</taxon>
        <taxon>Alphaproteobacteria</taxon>
        <taxon>Sphingomonadales</taxon>
        <taxon>Sphingomonadaceae</taxon>
        <taxon>Sphingobium</taxon>
    </lineage>
</organism>
<dbReference type="InterPro" id="IPR003779">
    <property type="entry name" value="CMD-like"/>
</dbReference>
<name>A0A7W6DGG5_9SPHN</name>
<dbReference type="GO" id="GO:0051920">
    <property type="term" value="F:peroxiredoxin activity"/>
    <property type="evidence" value="ECO:0007669"/>
    <property type="project" value="InterPro"/>
</dbReference>
<sequence length="128" mass="13821">MGEKRDQAMQLLQKMLAPEISAQLAKGPSGPKFAGDLGEMSMNNIFEPLWTNETLDPRTRSLVTVAILIALRATEELEIHFPAAIRNGATLDELEQVIYQASGYAGFPAAHSARQVAIAALERAGMLG</sequence>
<keyword evidence="2" id="KW-0456">Lyase</keyword>
<reference evidence="2 3" key="1">
    <citation type="submission" date="2020-08" db="EMBL/GenBank/DDBJ databases">
        <title>Genomic Encyclopedia of Type Strains, Phase IV (KMG-IV): sequencing the most valuable type-strain genomes for metagenomic binning, comparative biology and taxonomic classification.</title>
        <authorList>
            <person name="Goeker M."/>
        </authorList>
    </citation>
    <scope>NUCLEOTIDE SEQUENCE [LARGE SCALE GENOMIC DNA]</scope>
    <source>
        <strain evidence="2 3">DSM 29348</strain>
    </source>
</reference>
<dbReference type="PANTHER" id="PTHR33570:SF2">
    <property type="entry name" value="CARBOXYMUCONOLACTONE DECARBOXYLASE-LIKE DOMAIN-CONTAINING PROTEIN"/>
    <property type="match status" value="1"/>
</dbReference>
<protein>
    <submittedName>
        <fullName evidence="2">4-carboxymuconolactone decarboxylase</fullName>
        <ecNumber evidence="2">4.1.1.44</ecNumber>
    </submittedName>
</protein>
<dbReference type="EMBL" id="JACIEB010000004">
    <property type="protein sequence ID" value="MBB3982327.1"/>
    <property type="molecule type" value="Genomic_DNA"/>
</dbReference>
<dbReference type="InterPro" id="IPR029032">
    <property type="entry name" value="AhpD-like"/>
</dbReference>
<accession>A0A7W6DGG5</accession>
<evidence type="ECO:0000313" key="3">
    <source>
        <dbReference type="Proteomes" id="UP000552757"/>
    </source>
</evidence>
<dbReference type="PANTHER" id="PTHR33570">
    <property type="entry name" value="4-CARBOXYMUCONOLACTONE DECARBOXYLASE FAMILY PROTEIN"/>
    <property type="match status" value="1"/>
</dbReference>
<comment type="caution">
    <text evidence="2">The sequence shown here is derived from an EMBL/GenBank/DDBJ whole genome shotgun (WGS) entry which is preliminary data.</text>
</comment>
<dbReference type="InterPro" id="IPR052512">
    <property type="entry name" value="4CMD/NDH-1_regulator"/>
</dbReference>
<dbReference type="GO" id="GO:0047575">
    <property type="term" value="F:4-carboxymuconolactone decarboxylase activity"/>
    <property type="evidence" value="ECO:0007669"/>
    <property type="project" value="UniProtKB-EC"/>
</dbReference>
<feature type="domain" description="Carboxymuconolactone decarboxylase-like" evidence="1">
    <location>
        <begin position="47"/>
        <end position="117"/>
    </location>
</feature>
<dbReference type="EC" id="4.1.1.44" evidence="2"/>
<keyword evidence="3" id="KW-1185">Reference proteome</keyword>
<gene>
    <name evidence="2" type="ORF">GGR44_001990</name>
</gene>
<proteinExistence type="predicted"/>
<dbReference type="Gene3D" id="1.20.1290.10">
    <property type="entry name" value="AhpD-like"/>
    <property type="match status" value="1"/>
</dbReference>
<dbReference type="AlphaFoldDB" id="A0A7W6DGG5"/>
<dbReference type="RefSeq" id="WP_183955404.1">
    <property type="nucleotide sequence ID" value="NZ_JACIEB010000004.1"/>
</dbReference>